<evidence type="ECO:0000256" key="1">
    <source>
        <dbReference type="SAM" id="Phobius"/>
    </source>
</evidence>
<feature type="transmembrane region" description="Helical" evidence="1">
    <location>
        <begin position="20"/>
        <end position="39"/>
    </location>
</feature>
<feature type="transmembrane region" description="Helical" evidence="1">
    <location>
        <begin position="51"/>
        <end position="68"/>
    </location>
</feature>
<protein>
    <submittedName>
        <fullName evidence="2">Uncharacterized protein</fullName>
    </submittedName>
</protein>
<comment type="caution">
    <text evidence="2">The sequence shown here is derived from an EMBL/GenBank/DDBJ whole genome shotgun (WGS) entry which is preliminary data.</text>
</comment>
<dbReference type="EMBL" id="VITT01000022">
    <property type="protein sequence ID" value="TWB51033.1"/>
    <property type="molecule type" value="Genomic_DNA"/>
</dbReference>
<keyword evidence="1" id="KW-0472">Membrane</keyword>
<evidence type="ECO:0000313" key="3">
    <source>
        <dbReference type="Proteomes" id="UP000318050"/>
    </source>
</evidence>
<sequence>MMTMGQSLPSAPSQGPVANVFAYGFTIVPLIATVLEQTLIRHPGLGPKDALQIANLTSCFVYLVLAGLDRNVIRAALDKAGRNFTALWVFLPPAYLWRRTTCLGLPRTAA</sequence>
<keyword evidence="1" id="KW-1133">Transmembrane helix</keyword>
<dbReference type="OrthoDB" id="198456at2"/>
<gene>
    <name evidence="2" type="ORF">FBZ92_122128</name>
</gene>
<name>A0A560HWM1_9PROT</name>
<proteinExistence type="predicted"/>
<dbReference type="Proteomes" id="UP000318050">
    <property type="component" value="Unassembled WGS sequence"/>
</dbReference>
<organism evidence="2 3">
    <name type="scientific">Nitrospirillum amazonense</name>
    <dbReference type="NCBI Taxonomy" id="28077"/>
    <lineage>
        <taxon>Bacteria</taxon>
        <taxon>Pseudomonadati</taxon>
        <taxon>Pseudomonadota</taxon>
        <taxon>Alphaproteobacteria</taxon>
        <taxon>Rhodospirillales</taxon>
        <taxon>Azospirillaceae</taxon>
        <taxon>Nitrospirillum</taxon>
    </lineage>
</organism>
<accession>A0A560HWM1</accession>
<dbReference type="AlphaFoldDB" id="A0A560HWM1"/>
<keyword evidence="1" id="KW-0812">Transmembrane</keyword>
<evidence type="ECO:0000313" key="2">
    <source>
        <dbReference type="EMBL" id="TWB51033.1"/>
    </source>
</evidence>
<reference evidence="2 3" key="1">
    <citation type="submission" date="2019-06" db="EMBL/GenBank/DDBJ databases">
        <title>Genomic Encyclopedia of Type Strains, Phase IV (KMG-V): Genome sequencing to study the core and pangenomes of soil and plant-associated prokaryotes.</title>
        <authorList>
            <person name="Whitman W."/>
        </authorList>
    </citation>
    <scope>NUCLEOTIDE SEQUENCE [LARGE SCALE GENOMIC DNA]</scope>
    <source>
        <strain evidence="2 3">BR 11140</strain>
    </source>
</reference>